<dbReference type="RefSeq" id="WP_395438216.1">
    <property type="nucleotide sequence ID" value="NZ_JBAWKC010000003.1"/>
</dbReference>
<dbReference type="Gene3D" id="3.90.79.10">
    <property type="entry name" value="Nucleoside Triphosphate Pyrophosphohydrolase"/>
    <property type="match status" value="1"/>
</dbReference>
<dbReference type="Pfam" id="PF00293">
    <property type="entry name" value="NUDIX"/>
    <property type="match status" value="1"/>
</dbReference>
<gene>
    <name evidence="3" type="ORF">V8G56_09475</name>
</gene>
<organism evidence="3 4">
    <name type="scientific">Gaetbulibacter aquiaggeris</name>
    <dbReference type="NCBI Taxonomy" id="1735373"/>
    <lineage>
        <taxon>Bacteria</taxon>
        <taxon>Pseudomonadati</taxon>
        <taxon>Bacteroidota</taxon>
        <taxon>Flavobacteriia</taxon>
        <taxon>Flavobacteriales</taxon>
        <taxon>Flavobacteriaceae</taxon>
        <taxon>Gaetbulibacter</taxon>
    </lineage>
</organism>
<dbReference type="CDD" id="cd04692">
    <property type="entry name" value="NUDIX_Hydrolase"/>
    <property type="match status" value="1"/>
</dbReference>
<evidence type="ECO:0000313" key="3">
    <source>
        <dbReference type="EMBL" id="MFH6768965.1"/>
    </source>
</evidence>
<keyword evidence="1" id="KW-0378">Hydrolase</keyword>
<dbReference type="PROSITE" id="PS00893">
    <property type="entry name" value="NUDIX_BOX"/>
    <property type="match status" value="1"/>
</dbReference>
<dbReference type="SUPFAM" id="SSF55811">
    <property type="entry name" value="Nudix"/>
    <property type="match status" value="1"/>
</dbReference>
<proteinExistence type="predicted"/>
<sequence>MRESFLTDNMEDEYIDIVTKEGKPTGEKALKSDIHSKGYYHNTAHVWLYTINGEVLLAQRAATKSVCPLLWDVSVAGHVDAGEFIVHAAIREVKEEIGLDLDTNDMNKIGIFDCFQCYPNGIIDNEFHHTFIAQLNLPIKKLIPQEGEVEDLKLVTLDAFQELINNIGKNNHFIPSNKSYYEFVLNSIKMTL</sequence>
<protein>
    <submittedName>
        <fullName evidence="3">NUDIX domain-containing protein</fullName>
    </submittedName>
</protein>
<comment type="caution">
    <text evidence="3">The sequence shown here is derived from an EMBL/GenBank/DDBJ whole genome shotgun (WGS) entry which is preliminary data.</text>
</comment>
<dbReference type="EMBL" id="JBAWKC010000003">
    <property type="protein sequence ID" value="MFH6768965.1"/>
    <property type="molecule type" value="Genomic_DNA"/>
</dbReference>
<name>A0ABW7MQP6_9FLAO</name>
<evidence type="ECO:0000313" key="4">
    <source>
        <dbReference type="Proteomes" id="UP001610104"/>
    </source>
</evidence>
<accession>A0ABW7MQP6</accession>
<dbReference type="InterPro" id="IPR000086">
    <property type="entry name" value="NUDIX_hydrolase_dom"/>
</dbReference>
<dbReference type="PANTHER" id="PTHR10885:SF20">
    <property type="entry name" value="NUDIX HYDROLASE DOMAIN-CONTAINING PROTEIN"/>
    <property type="match status" value="1"/>
</dbReference>
<dbReference type="InterPro" id="IPR020084">
    <property type="entry name" value="NUDIX_hydrolase_CS"/>
</dbReference>
<evidence type="ECO:0000259" key="2">
    <source>
        <dbReference type="PROSITE" id="PS51462"/>
    </source>
</evidence>
<feature type="domain" description="Nudix hydrolase" evidence="2">
    <location>
        <begin position="39"/>
        <end position="186"/>
    </location>
</feature>
<dbReference type="PANTHER" id="PTHR10885">
    <property type="entry name" value="ISOPENTENYL-DIPHOSPHATE DELTA-ISOMERASE"/>
    <property type="match status" value="1"/>
</dbReference>
<dbReference type="Proteomes" id="UP001610104">
    <property type="component" value="Unassembled WGS sequence"/>
</dbReference>
<evidence type="ECO:0000256" key="1">
    <source>
        <dbReference type="ARBA" id="ARBA00022801"/>
    </source>
</evidence>
<dbReference type="InterPro" id="IPR015797">
    <property type="entry name" value="NUDIX_hydrolase-like_dom_sf"/>
</dbReference>
<dbReference type="PROSITE" id="PS51462">
    <property type="entry name" value="NUDIX"/>
    <property type="match status" value="1"/>
</dbReference>
<reference evidence="3 4" key="1">
    <citation type="submission" date="2024-02" db="EMBL/GenBank/DDBJ databases">
        <title>A Gaetbulibacter species isolated from tidal flats and genomic insights of their niches.</title>
        <authorList>
            <person name="Ye Y."/>
        </authorList>
    </citation>
    <scope>NUCLEOTIDE SEQUENCE [LARGE SCALE GENOMIC DNA]</scope>
    <source>
        <strain evidence="3 4">KEM-8</strain>
    </source>
</reference>
<keyword evidence="4" id="KW-1185">Reference proteome</keyword>